<dbReference type="FunFam" id="3.40.50.720:FF:000009">
    <property type="entry name" value="Fatty oxidation complex, alpha subunit"/>
    <property type="match status" value="1"/>
</dbReference>
<dbReference type="CDD" id="cd06558">
    <property type="entry name" value="crotonase-like"/>
    <property type="match status" value="1"/>
</dbReference>
<dbReference type="RefSeq" id="WP_102065612.1">
    <property type="nucleotide sequence ID" value="NZ_PKQE01000002.1"/>
</dbReference>
<dbReference type="PANTHER" id="PTHR43612">
    <property type="entry name" value="TRIFUNCTIONAL ENZYME SUBUNIT ALPHA"/>
    <property type="match status" value="1"/>
</dbReference>
<evidence type="ECO:0000313" key="13">
    <source>
        <dbReference type="EMBL" id="PLC42534.1"/>
    </source>
</evidence>
<dbReference type="SUPFAM" id="SSF48179">
    <property type="entry name" value="6-phosphogluconate dehydrogenase C-terminal domain-like"/>
    <property type="match status" value="2"/>
</dbReference>
<dbReference type="Pfam" id="PF02737">
    <property type="entry name" value="3HCDH_N"/>
    <property type="match status" value="1"/>
</dbReference>
<evidence type="ECO:0000256" key="6">
    <source>
        <dbReference type="ARBA" id="ARBA00023027"/>
    </source>
</evidence>
<feature type="domain" description="3-hydroxyacyl-CoA dehydrogenase NAD binding" evidence="12">
    <location>
        <begin position="313"/>
        <end position="491"/>
    </location>
</feature>
<evidence type="ECO:0000256" key="1">
    <source>
        <dbReference type="ARBA" id="ARBA00005005"/>
    </source>
</evidence>
<name>A0A2N4TS59_RALPI</name>
<dbReference type="InterPro" id="IPR029045">
    <property type="entry name" value="ClpP/crotonase-like_dom_sf"/>
</dbReference>
<evidence type="ECO:0000259" key="11">
    <source>
        <dbReference type="Pfam" id="PF00725"/>
    </source>
</evidence>
<accession>A0A2N4TS59</accession>
<dbReference type="SUPFAM" id="SSF52096">
    <property type="entry name" value="ClpP/crotonase"/>
    <property type="match status" value="1"/>
</dbReference>
<dbReference type="InterPro" id="IPR050136">
    <property type="entry name" value="FA_oxidation_alpha_subunit"/>
</dbReference>
<dbReference type="InterPro" id="IPR008927">
    <property type="entry name" value="6-PGluconate_DH-like_C_sf"/>
</dbReference>
<evidence type="ECO:0000256" key="3">
    <source>
        <dbReference type="ARBA" id="ARBA00022832"/>
    </source>
</evidence>
<keyword evidence="3" id="KW-0276">Fatty acid metabolism</keyword>
<dbReference type="OrthoDB" id="5287258at2"/>
<dbReference type="Pfam" id="PF00725">
    <property type="entry name" value="3HCDH"/>
    <property type="match status" value="1"/>
</dbReference>
<dbReference type="Gene3D" id="3.90.226.10">
    <property type="entry name" value="2-enoyl-CoA Hydratase, Chain A, domain 1"/>
    <property type="match status" value="1"/>
</dbReference>
<dbReference type="GO" id="GO:0004300">
    <property type="term" value="F:enoyl-CoA hydratase activity"/>
    <property type="evidence" value="ECO:0007669"/>
    <property type="project" value="TreeGrafter"/>
</dbReference>
<dbReference type="InterPro" id="IPR006108">
    <property type="entry name" value="3HC_DH_C"/>
</dbReference>
<evidence type="ECO:0000256" key="9">
    <source>
        <dbReference type="ARBA" id="ARBA00023268"/>
    </source>
</evidence>
<keyword evidence="8" id="KW-0456">Lyase</keyword>
<dbReference type="InterPro" id="IPR006176">
    <property type="entry name" value="3-OHacyl-CoA_DH_NAD-bd"/>
</dbReference>
<comment type="similarity">
    <text evidence="2">In the central section; belongs to the 3-hydroxyacyl-CoA dehydrogenase family.</text>
</comment>
<dbReference type="InterPro" id="IPR036291">
    <property type="entry name" value="NAD(P)-bd_dom_sf"/>
</dbReference>
<organism evidence="13 14">
    <name type="scientific">Ralstonia pickettii</name>
    <name type="common">Burkholderia pickettii</name>
    <dbReference type="NCBI Taxonomy" id="329"/>
    <lineage>
        <taxon>Bacteria</taxon>
        <taxon>Pseudomonadati</taxon>
        <taxon>Pseudomonadota</taxon>
        <taxon>Betaproteobacteria</taxon>
        <taxon>Burkholderiales</taxon>
        <taxon>Burkholderiaceae</taxon>
        <taxon>Ralstonia</taxon>
    </lineage>
</organism>
<evidence type="ECO:0000259" key="12">
    <source>
        <dbReference type="Pfam" id="PF02737"/>
    </source>
</evidence>
<dbReference type="InterPro" id="IPR001753">
    <property type="entry name" value="Enoyl-CoA_hydra/iso"/>
</dbReference>
<keyword evidence="7" id="KW-0443">Lipid metabolism</keyword>
<evidence type="ECO:0000313" key="14">
    <source>
        <dbReference type="Proteomes" id="UP000234456"/>
    </source>
</evidence>
<dbReference type="Proteomes" id="UP000234456">
    <property type="component" value="Unassembled WGS sequence"/>
</dbReference>
<dbReference type="PANTHER" id="PTHR43612:SF3">
    <property type="entry name" value="TRIFUNCTIONAL ENZYME SUBUNIT ALPHA, MITOCHONDRIAL"/>
    <property type="match status" value="1"/>
</dbReference>
<sequence length="708" mass="75551">MIDITIDTDGIATLTWNQPGRAQNVLNGETCAAFFAAIDRVCADAGVKGILVTSAKADFIAGGDLEWLQASDDAATLFERTCELHRMLRKLETCGKPVAAALPGSTLGGGLEIALACHYRVAADNARARFGLPEVTLGLLPGGGGTQRLPRLIGVQKALPMLLEGKRIKAADALKLGIVDAVVNAGDEADAARTWLLGEGQTRAQQPWDVKGYKVPGGGIASPAVQQLFTAANAMLRQKTYGNYPAAASILSCVYEGLITDLDTGLKTEARYFVQAVLSPEARAMIRTLFFSLNAANKLAARPADVPARRYAKIGVLGAGMMGAGIAYVTAKAGLPVVLLDTTQEAAERGKDYSRKLVEKQVQRGRLHADQAEALLARIQPTTSYADLDGAGLVVEAVFEQRDIKADVTRQAEAVLSPDAIFASNTSTLPITGLAEASQRPGNFIGLHFFSPVDKMPLVEVIVARQTTRATLAQALDYVKAIGMTPIVVNDSRGFYTSRVFSTYVLEGLAMLAEGVAPALIENAGLLAGMPVGPLALIDEVSSELIHKVNQQTRADLGVAYIERPGEAVAERMVALGRIGRKAGRGFYDFPEGGKKMLWPGLATEYPNAAVQPDVQTLIDRLITVQAVETARCLDERVVTDPRDADVGALLGWGFPAFRGGPVSHIQRVGISAFVEQCDRLAAQHGRRFAPPALLRDMADKHVAFYER</sequence>
<keyword evidence="6" id="KW-0520">NAD</keyword>
<dbReference type="EMBL" id="PKQE01000002">
    <property type="protein sequence ID" value="PLC42534.1"/>
    <property type="molecule type" value="Genomic_DNA"/>
</dbReference>
<dbReference type="SUPFAM" id="SSF51735">
    <property type="entry name" value="NAD(P)-binding Rossmann-fold domains"/>
    <property type="match status" value="1"/>
</dbReference>
<dbReference type="Gene3D" id="3.40.50.720">
    <property type="entry name" value="NAD(P)-binding Rossmann-like Domain"/>
    <property type="match status" value="1"/>
</dbReference>
<dbReference type="GO" id="GO:0016509">
    <property type="term" value="F:long-chain (3S)-3-hydroxyacyl-CoA dehydrogenase (NAD+) activity"/>
    <property type="evidence" value="ECO:0007669"/>
    <property type="project" value="TreeGrafter"/>
</dbReference>
<evidence type="ECO:0000256" key="5">
    <source>
        <dbReference type="ARBA" id="ARBA00023002"/>
    </source>
</evidence>
<comment type="pathway">
    <text evidence="1">Lipid metabolism; fatty acid beta-oxidation.</text>
</comment>
<dbReference type="UniPathway" id="UPA00659"/>
<reference evidence="13 14" key="1">
    <citation type="submission" date="2017-12" db="EMBL/GenBank/DDBJ databases">
        <title>Draft genome sequence of Ralstonia pickettii 52.</title>
        <authorList>
            <person name="Zheng B."/>
        </authorList>
    </citation>
    <scope>NUCLEOTIDE SEQUENCE [LARGE SCALE GENOMIC DNA]</scope>
    <source>
        <strain evidence="13 14">52</strain>
    </source>
</reference>
<feature type="domain" description="3-hydroxyacyl-CoA dehydrogenase C-terminal" evidence="11">
    <location>
        <begin position="494"/>
        <end position="589"/>
    </location>
</feature>
<keyword evidence="5" id="KW-0560">Oxidoreductase</keyword>
<proteinExistence type="inferred from homology"/>
<gene>
    <name evidence="13" type="ORF">C0Q88_11285</name>
</gene>
<comment type="catalytic activity">
    <reaction evidence="10">
        <text>a (3S)-3-hydroxyacyl-CoA + NAD(+) = a 3-oxoacyl-CoA + NADH + H(+)</text>
        <dbReference type="Rhea" id="RHEA:22432"/>
        <dbReference type="ChEBI" id="CHEBI:15378"/>
        <dbReference type="ChEBI" id="CHEBI:57318"/>
        <dbReference type="ChEBI" id="CHEBI:57540"/>
        <dbReference type="ChEBI" id="CHEBI:57945"/>
        <dbReference type="ChEBI" id="CHEBI:90726"/>
        <dbReference type="EC" id="1.1.1.35"/>
    </reaction>
</comment>
<evidence type="ECO:0000256" key="10">
    <source>
        <dbReference type="ARBA" id="ARBA00049556"/>
    </source>
</evidence>
<dbReference type="AlphaFoldDB" id="A0A2N4TS59"/>
<evidence type="ECO:0000256" key="4">
    <source>
        <dbReference type="ARBA" id="ARBA00022963"/>
    </source>
</evidence>
<keyword evidence="4" id="KW-0442">Lipid degradation</keyword>
<evidence type="ECO:0000256" key="8">
    <source>
        <dbReference type="ARBA" id="ARBA00023239"/>
    </source>
</evidence>
<evidence type="ECO:0000256" key="2">
    <source>
        <dbReference type="ARBA" id="ARBA00007005"/>
    </source>
</evidence>
<protein>
    <submittedName>
        <fullName evidence="13">3-hydroxyacyl-CoA dehydrogenase</fullName>
    </submittedName>
</protein>
<dbReference type="Gene3D" id="1.10.1040.50">
    <property type="match status" value="1"/>
</dbReference>
<comment type="caution">
    <text evidence="13">The sequence shown here is derived from an EMBL/GenBank/DDBJ whole genome shotgun (WGS) entry which is preliminary data.</text>
</comment>
<keyword evidence="9" id="KW-0511">Multifunctional enzyme</keyword>
<evidence type="ECO:0000256" key="7">
    <source>
        <dbReference type="ARBA" id="ARBA00023098"/>
    </source>
</evidence>
<dbReference type="GO" id="GO:0006635">
    <property type="term" value="P:fatty acid beta-oxidation"/>
    <property type="evidence" value="ECO:0007669"/>
    <property type="project" value="UniProtKB-UniPathway"/>
</dbReference>
<dbReference type="Pfam" id="PF00378">
    <property type="entry name" value="ECH_1"/>
    <property type="match status" value="1"/>
</dbReference>
<dbReference type="GO" id="GO:0070403">
    <property type="term" value="F:NAD+ binding"/>
    <property type="evidence" value="ECO:0007669"/>
    <property type="project" value="InterPro"/>
</dbReference>